<accession>A0A4V3RL47</accession>
<sequence length="520" mass="61023">MSINKSTLALIKYILDKKKVSIKNASMHFSKNESTIRREIETINLHSRNKEIILIDNGMLTTSLNYTEYTEFIKSLSISQYSSTPDERINTILISALINDCVNLTFLYNELGLSVTTKKNDTKLLKTILEEKNLKLTVLKKKGIKIEGDERIFRLLVIKQLQLIMDVNIDYKLERRKANNPFENYAFNLFIEKISSYNSIINEKILYFINNIKVNISYLSRKFLVLYLSVSVFRQENAYPLNSITNVPIKVTNHRIFNSDLENQEFSNIVAILDTNPSQPFPFDEKLLKLSNIFVDNLLLDIKANIIKKDQFIKEVYYFMYKQISSHYLDVYFDDKTVNNVEIALPEIHKVISNNQIIFKDKYNIELNNIQVSTLSLIAKKWLNITASVKRKSLKIILVTNIVYERIQFFEELIKSYYDVTLVGVFTLYDIEKIKTINYDFIILFSNRMLSVIKEQFKNAIKVNFFLIDEDIKILNSYGFNPSKKRILINDFINEIENLKPTGNLEIIEYIKENYTDYFL</sequence>
<evidence type="ECO:0000313" key="4">
    <source>
        <dbReference type="EMBL" id="TGY42400.1"/>
    </source>
</evidence>
<protein>
    <recommendedName>
        <fullName evidence="3">Mga helix-turn-helix domain-containing protein</fullName>
    </recommendedName>
</protein>
<comment type="caution">
    <text evidence="4">The sequence shown here is derived from an EMBL/GenBank/DDBJ whole genome shotgun (WGS) entry which is preliminary data.</text>
</comment>
<dbReference type="InterPro" id="IPR007737">
    <property type="entry name" value="Mga_HTH"/>
</dbReference>
<dbReference type="PANTHER" id="PTHR30185">
    <property type="entry name" value="CRYPTIC BETA-GLUCOSIDE BGL OPERON ANTITERMINATOR"/>
    <property type="match status" value="1"/>
</dbReference>
<dbReference type="Proteomes" id="UP000306888">
    <property type="component" value="Unassembled WGS sequence"/>
</dbReference>
<gene>
    <name evidence="4" type="ORF">E5347_09275</name>
</gene>
<dbReference type="EMBL" id="SRYR01000003">
    <property type="protein sequence ID" value="TGY42400.1"/>
    <property type="molecule type" value="Genomic_DNA"/>
</dbReference>
<evidence type="ECO:0000259" key="3">
    <source>
        <dbReference type="Pfam" id="PF05043"/>
    </source>
</evidence>
<dbReference type="PANTHER" id="PTHR30185:SF18">
    <property type="entry name" value="TRANSCRIPTIONAL REGULATOR MTLR"/>
    <property type="match status" value="1"/>
</dbReference>
<proteinExistence type="predicted"/>
<reference evidence="4 5" key="1">
    <citation type="submission" date="2019-04" db="EMBL/GenBank/DDBJ databases">
        <title>Microbes associate with the intestines of laboratory mice.</title>
        <authorList>
            <person name="Navarre W."/>
            <person name="Wong E."/>
            <person name="Huang K."/>
            <person name="Tropini C."/>
            <person name="Ng K."/>
            <person name="Yu B."/>
        </authorList>
    </citation>
    <scope>NUCLEOTIDE SEQUENCE [LARGE SCALE GENOMIC DNA]</scope>
    <source>
        <strain evidence="4 5">NM50_B9-20</strain>
    </source>
</reference>
<keyword evidence="5" id="KW-1185">Reference proteome</keyword>
<evidence type="ECO:0000313" key="5">
    <source>
        <dbReference type="Proteomes" id="UP000306888"/>
    </source>
</evidence>
<organism evidence="4 5">
    <name type="scientific">Clostridium sartagoforme</name>
    <dbReference type="NCBI Taxonomy" id="84031"/>
    <lineage>
        <taxon>Bacteria</taxon>
        <taxon>Bacillati</taxon>
        <taxon>Bacillota</taxon>
        <taxon>Clostridia</taxon>
        <taxon>Eubacteriales</taxon>
        <taxon>Clostridiaceae</taxon>
        <taxon>Clostridium</taxon>
    </lineage>
</organism>
<feature type="domain" description="Mga helix-turn-helix" evidence="3">
    <location>
        <begin position="87"/>
        <end position="155"/>
    </location>
</feature>
<dbReference type="OrthoDB" id="6491624at2"/>
<evidence type="ECO:0000256" key="1">
    <source>
        <dbReference type="ARBA" id="ARBA00023015"/>
    </source>
</evidence>
<dbReference type="Pfam" id="PF05043">
    <property type="entry name" value="Mga"/>
    <property type="match status" value="1"/>
</dbReference>
<name>A0A4V3RL47_9CLOT</name>
<keyword evidence="2" id="KW-0804">Transcription</keyword>
<dbReference type="InterPro" id="IPR050661">
    <property type="entry name" value="BglG_antiterminators"/>
</dbReference>
<keyword evidence="1" id="KW-0805">Transcription regulation</keyword>
<dbReference type="RefSeq" id="WP_136006689.1">
    <property type="nucleotide sequence ID" value="NZ_SRYR01000003.1"/>
</dbReference>
<evidence type="ECO:0000256" key="2">
    <source>
        <dbReference type="ARBA" id="ARBA00023163"/>
    </source>
</evidence>
<dbReference type="AlphaFoldDB" id="A0A4V3RL47"/>